<accession>A0A0G0UG17</accession>
<evidence type="ECO:0000313" key="1">
    <source>
        <dbReference type="EMBL" id="KKR87838.1"/>
    </source>
</evidence>
<protein>
    <submittedName>
        <fullName evidence="1">Uncharacterized protein</fullName>
    </submittedName>
</protein>
<organism evidence="1 2">
    <name type="scientific">Candidatus Uhrbacteria bacterium GW2011_GWC2_41_11</name>
    <dbReference type="NCBI Taxonomy" id="1618985"/>
    <lineage>
        <taxon>Bacteria</taxon>
        <taxon>Candidatus Uhriibacteriota</taxon>
    </lineage>
</organism>
<evidence type="ECO:0000313" key="2">
    <source>
        <dbReference type="Proteomes" id="UP000034616"/>
    </source>
</evidence>
<gene>
    <name evidence="1" type="ORF">UU35_C0001G0119</name>
</gene>
<dbReference type="EMBL" id="LCAH01000001">
    <property type="protein sequence ID" value="KKR87838.1"/>
    <property type="molecule type" value="Genomic_DNA"/>
</dbReference>
<proteinExistence type="predicted"/>
<comment type="caution">
    <text evidence="1">The sequence shown here is derived from an EMBL/GenBank/DDBJ whole genome shotgun (WGS) entry which is preliminary data.</text>
</comment>
<name>A0A0G0UG17_9BACT</name>
<dbReference type="AlphaFoldDB" id="A0A0G0UG17"/>
<sequence length="69" mass="8278">MDDSLLFTGKAPEQIVKEAVQIVDRLHQDLRQVEEERRQRMFQIIEEGEQRAVAKLWKRIERLFGLVTR</sequence>
<dbReference type="Proteomes" id="UP000034616">
    <property type="component" value="Unassembled WGS sequence"/>
</dbReference>
<reference evidence="1 2" key="1">
    <citation type="journal article" date="2015" name="Nature">
        <title>rRNA introns, odd ribosomes, and small enigmatic genomes across a large radiation of phyla.</title>
        <authorList>
            <person name="Brown C.T."/>
            <person name="Hug L.A."/>
            <person name="Thomas B.C."/>
            <person name="Sharon I."/>
            <person name="Castelle C.J."/>
            <person name="Singh A."/>
            <person name="Wilkins M.J."/>
            <person name="Williams K.H."/>
            <person name="Banfield J.F."/>
        </authorList>
    </citation>
    <scope>NUCLEOTIDE SEQUENCE [LARGE SCALE GENOMIC DNA]</scope>
</reference>